<dbReference type="InterPro" id="IPR023296">
    <property type="entry name" value="Glyco_hydro_beta-prop_sf"/>
</dbReference>
<dbReference type="InterPro" id="IPR013148">
    <property type="entry name" value="Glyco_hydro_32_N"/>
</dbReference>
<evidence type="ECO:0000256" key="1">
    <source>
        <dbReference type="ARBA" id="ARBA00009902"/>
    </source>
</evidence>
<evidence type="ECO:0000259" key="6">
    <source>
        <dbReference type="Pfam" id="PF08244"/>
    </source>
</evidence>
<gene>
    <name evidence="7" type="ORF">CLV48_102107</name>
</gene>
<comment type="similarity">
    <text evidence="1 4">Belongs to the glycosyl hydrolase 32 family.</text>
</comment>
<dbReference type="PROSITE" id="PS51257">
    <property type="entry name" value="PROKAR_LIPOPROTEIN"/>
    <property type="match status" value="1"/>
</dbReference>
<dbReference type="SUPFAM" id="SSF75005">
    <property type="entry name" value="Arabinanase/levansucrase/invertase"/>
    <property type="match status" value="1"/>
</dbReference>
<dbReference type="GO" id="GO:0004575">
    <property type="term" value="F:sucrose alpha-glucosidase activity"/>
    <property type="evidence" value="ECO:0007669"/>
    <property type="project" value="TreeGrafter"/>
</dbReference>
<dbReference type="AlphaFoldDB" id="A0A2P8E9Y4"/>
<dbReference type="EMBL" id="PYGF01000002">
    <property type="protein sequence ID" value="PSL06292.1"/>
    <property type="molecule type" value="Genomic_DNA"/>
</dbReference>
<sequence>MKNFYLLIILVLTLTIACQEKNIEQGQDELPFNESFRPQFHFSPPTQWMNDPNGMVYWDGEYHLFYQHYPDSNVWGPMHWGHAVSNDLVHWEHLPIALYPDENGWIFSGSAVMDLENTSGLGSVENPAMVAIFTFHDPIGEKEGRDDFQTQGIAYSTDKGRTWSMYEGNPVLKSPGIKDFRDPKVFWHEDSNNWIMSLAVKDKISFYASPNLIEWTYLSDFNPTWAAYGGVWECPDLFPLTTETGETKWILFVSINPGGPQGGSATQYFVGDFDGKSFASTTQSVKWLDWGADNYAGVTWSNVPDQDGRRLFIGWMGNWNYAQVVPTSPWRSAMTVPRSLHLSKKDDDYLLISKPIEELRKLRVSNSQIKGEEILLESELIELDLRTTSSNFRMELANAKGEKLVFTGNNQSITLDRSQSGKIDFDKGFSNLQIAPLNGINVQSLTVYLDRSSIEVFVNSGELVLTSIQFPNEPYNKLILEGFDASSQIYPLKRIW</sequence>
<dbReference type="GO" id="GO:0005987">
    <property type="term" value="P:sucrose catabolic process"/>
    <property type="evidence" value="ECO:0007669"/>
    <property type="project" value="TreeGrafter"/>
</dbReference>
<dbReference type="Gene3D" id="2.60.120.560">
    <property type="entry name" value="Exo-inulinase, domain 1"/>
    <property type="match status" value="1"/>
</dbReference>
<keyword evidence="8" id="KW-1185">Reference proteome</keyword>
<dbReference type="PANTHER" id="PTHR42800:SF1">
    <property type="entry name" value="EXOINULINASE INUD (AFU_ORTHOLOGUE AFUA_5G00480)"/>
    <property type="match status" value="1"/>
</dbReference>
<reference evidence="7 8" key="1">
    <citation type="submission" date="2018-03" db="EMBL/GenBank/DDBJ databases">
        <title>Genomic Encyclopedia of Archaeal and Bacterial Type Strains, Phase II (KMG-II): from individual species to whole genera.</title>
        <authorList>
            <person name="Goeker M."/>
        </authorList>
    </citation>
    <scope>NUCLEOTIDE SEQUENCE [LARGE SCALE GENOMIC DNA]</scope>
    <source>
        <strain evidence="7 8">DSM 28057</strain>
    </source>
</reference>
<name>A0A2P8E9Y4_9BACT</name>
<dbReference type="CDD" id="cd18622">
    <property type="entry name" value="GH32_Inu-like"/>
    <property type="match status" value="1"/>
</dbReference>
<proteinExistence type="inferred from homology"/>
<dbReference type="SUPFAM" id="SSF49899">
    <property type="entry name" value="Concanavalin A-like lectins/glucanases"/>
    <property type="match status" value="1"/>
</dbReference>
<dbReference type="OrthoDB" id="9759709at2"/>
<dbReference type="RefSeq" id="WP_106566240.1">
    <property type="nucleotide sequence ID" value="NZ_PYGF01000002.1"/>
</dbReference>
<evidence type="ECO:0000256" key="3">
    <source>
        <dbReference type="ARBA" id="ARBA00023295"/>
    </source>
</evidence>
<dbReference type="Pfam" id="PF08244">
    <property type="entry name" value="Glyco_hydro_32C"/>
    <property type="match status" value="1"/>
</dbReference>
<feature type="domain" description="Glycosyl hydrolase family 32 C-terminal" evidence="6">
    <location>
        <begin position="381"/>
        <end position="480"/>
    </location>
</feature>
<keyword evidence="2 4" id="KW-0378">Hydrolase</keyword>
<dbReference type="InterPro" id="IPR001362">
    <property type="entry name" value="Glyco_hydro_32"/>
</dbReference>
<keyword evidence="3 4" id="KW-0326">Glycosidase</keyword>
<dbReference type="InterPro" id="IPR018053">
    <property type="entry name" value="Glyco_hydro_32_AS"/>
</dbReference>
<evidence type="ECO:0000313" key="8">
    <source>
        <dbReference type="Proteomes" id="UP000240708"/>
    </source>
</evidence>
<dbReference type="SMART" id="SM00640">
    <property type="entry name" value="Glyco_32"/>
    <property type="match status" value="1"/>
</dbReference>
<organism evidence="7 8">
    <name type="scientific">Cecembia rubra</name>
    <dbReference type="NCBI Taxonomy" id="1485585"/>
    <lineage>
        <taxon>Bacteria</taxon>
        <taxon>Pseudomonadati</taxon>
        <taxon>Bacteroidota</taxon>
        <taxon>Cytophagia</taxon>
        <taxon>Cytophagales</taxon>
        <taxon>Cyclobacteriaceae</taxon>
        <taxon>Cecembia</taxon>
    </lineage>
</organism>
<protein>
    <submittedName>
        <fullName evidence="7">Fructan beta-fructosidase</fullName>
    </submittedName>
</protein>
<evidence type="ECO:0000313" key="7">
    <source>
        <dbReference type="EMBL" id="PSL06292.1"/>
    </source>
</evidence>
<evidence type="ECO:0000256" key="2">
    <source>
        <dbReference type="ARBA" id="ARBA00022801"/>
    </source>
</evidence>
<dbReference type="InterPro" id="IPR013320">
    <property type="entry name" value="ConA-like_dom_sf"/>
</dbReference>
<dbReference type="Pfam" id="PF00251">
    <property type="entry name" value="Glyco_hydro_32N"/>
    <property type="match status" value="1"/>
</dbReference>
<dbReference type="Gene3D" id="2.115.10.20">
    <property type="entry name" value="Glycosyl hydrolase domain, family 43"/>
    <property type="match status" value="1"/>
</dbReference>
<dbReference type="GO" id="GO:0005737">
    <property type="term" value="C:cytoplasm"/>
    <property type="evidence" value="ECO:0007669"/>
    <property type="project" value="TreeGrafter"/>
</dbReference>
<feature type="domain" description="Glycosyl hydrolase family 32 N-terminal" evidence="5">
    <location>
        <begin position="41"/>
        <end position="351"/>
    </location>
</feature>
<evidence type="ECO:0000256" key="4">
    <source>
        <dbReference type="RuleBase" id="RU362110"/>
    </source>
</evidence>
<dbReference type="Proteomes" id="UP000240708">
    <property type="component" value="Unassembled WGS sequence"/>
</dbReference>
<dbReference type="PROSITE" id="PS00609">
    <property type="entry name" value="GLYCOSYL_HYDROL_F32"/>
    <property type="match status" value="1"/>
</dbReference>
<comment type="caution">
    <text evidence="7">The sequence shown here is derived from an EMBL/GenBank/DDBJ whole genome shotgun (WGS) entry which is preliminary data.</text>
</comment>
<dbReference type="PANTHER" id="PTHR42800">
    <property type="entry name" value="EXOINULINASE INUD (AFU_ORTHOLOGUE AFUA_5G00480)"/>
    <property type="match status" value="1"/>
</dbReference>
<evidence type="ECO:0000259" key="5">
    <source>
        <dbReference type="Pfam" id="PF00251"/>
    </source>
</evidence>
<dbReference type="InterPro" id="IPR013189">
    <property type="entry name" value="Glyco_hydro_32_C"/>
</dbReference>
<accession>A0A2P8E9Y4</accession>